<proteinExistence type="predicted"/>
<accession>A0A1I3IG19</accession>
<dbReference type="InterPro" id="IPR001387">
    <property type="entry name" value="Cro/C1-type_HTH"/>
</dbReference>
<dbReference type="Gene3D" id="1.10.260.40">
    <property type="entry name" value="lambda repressor-like DNA-binding domains"/>
    <property type="match status" value="1"/>
</dbReference>
<dbReference type="AlphaFoldDB" id="A0A1I3IG19"/>
<gene>
    <name evidence="2" type="ORF">SAMN04488095_0949</name>
</gene>
<evidence type="ECO:0000313" key="2">
    <source>
        <dbReference type="EMBL" id="SFI46767.1"/>
    </source>
</evidence>
<dbReference type="Pfam" id="PF01381">
    <property type="entry name" value="HTH_3"/>
    <property type="match status" value="1"/>
</dbReference>
<protein>
    <submittedName>
        <fullName evidence="2">Helix-turn-helix</fullName>
    </submittedName>
</protein>
<name>A0A1I3IG19_9RHOB</name>
<dbReference type="SUPFAM" id="SSF47413">
    <property type="entry name" value="lambda repressor-like DNA-binding domains"/>
    <property type="match status" value="1"/>
</dbReference>
<dbReference type="CDD" id="cd00093">
    <property type="entry name" value="HTH_XRE"/>
    <property type="match status" value="1"/>
</dbReference>
<organism evidence="2 3">
    <name type="scientific">Jannaschia pohangensis</name>
    <dbReference type="NCBI Taxonomy" id="390807"/>
    <lineage>
        <taxon>Bacteria</taxon>
        <taxon>Pseudomonadati</taxon>
        <taxon>Pseudomonadota</taxon>
        <taxon>Alphaproteobacteria</taxon>
        <taxon>Rhodobacterales</taxon>
        <taxon>Roseobacteraceae</taxon>
        <taxon>Jannaschia</taxon>
    </lineage>
</organism>
<evidence type="ECO:0000313" key="3">
    <source>
        <dbReference type="Proteomes" id="UP000199110"/>
    </source>
</evidence>
<dbReference type="OrthoDB" id="5659783at2"/>
<dbReference type="PROSITE" id="PS50943">
    <property type="entry name" value="HTH_CROC1"/>
    <property type="match status" value="1"/>
</dbReference>
<dbReference type="SMART" id="SM00530">
    <property type="entry name" value="HTH_XRE"/>
    <property type="match status" value="1"/>
</dbReference>
<keyword evidence="3" id="KW-1185">Reference proteome</keyword>
<dbReference type="EMBL" id="FORA01000001">
    <property type="protein sequence ID" value="SFI46767.1"/>
    <property type="molecule type" value="Genomic_DNA"/>
</dbReference>
<reference evidence="2 3" key="1">
    <citation type="submission" date="2016-10" db="EMBL/GenBank/DDBJ databases">
        <authorList>
            <person name="de Groot N.N."/>
        </authorList>
    </citation>
    <scope>NUCLEOTIDE SEQUENCE [LARGE SCALE GENOMIC DNA]</scope>
    <source>
        <strain evidence="2 3">DSM 19073</strain>
    </source>
</reference>
<dbReference type="Proteomes" id="UP000199110">
    <property type="component" value="Unassembled WGS sequence"/>
</dbReference>
<dbReference type="GO" id="GO:0003677">
    <property type="term" value="F:DNA binding"/>
    <property type="evidence" value="ECO:0007669"/>
    <property type="project" value="InterPro"/>
</dbReference>
<feature type="domain" description="HTH cro/C1-type" evidence="1">
    <location>
        <begin position="28"/>
        <end position="79"/>
    </location>
</feature>
<dbReference type="RefSeq" id="WP_092777579.1">
    <property type="nucleotide sequence ID" value="NZ_FORA01000001.1"/>
</dbReference>
<evidence type="ECO:0000259" key="1">
    <source>
        <dbReference type="PROSITE" id="PS50943"/>
    </source>
</evidence>
<dbReference type="InterPro" id="IPR010982">
    <property type="entry name" value="Lambda_DNA-bd_dom_sf"/>
</dbReference>
<dbReference type="STRING" id="390807.SAMN04488095_0949"/>
<sequence>MTHEEETTDPADWFDPDATTFGDRLTGAREAAGLDAQALAQSLGVKPKTIEAWEEDRSEPRAHHIVRLAGLTNVTLVWLMTGQGDGPSAEGVSLSLGEELVEVEALRRDSMRMTERLRRLEARLRMQAVDA</sequence>